<reference evidence="1 2" key="1">
    <citation type="submission" date="2019-08" db="EMBL/GenBank/DDBJ databases">
        <title>Parahaliea maris sp. nov., isolated from the surface seawater.</title>
        <authorList>
            <person name="Liu Y."/>
        </authorList>
    </citation>
    <scope>NUCLEOTIDE SEQUENCE [LARGE SCALE GENOMIC DNA]</scope>
    <source>
        <strain evidence="1 2">HSLHS9</strain>
    </source>
</reference>
<protein>
    <submittedName>
        <fullName evidence="1">Uncharacterized protein</fullName>
    </submittedName>
</protein>
<sequence length="111" mass="12314">MLIKQGGVVLSVFHAVAAGVAPELSERCAPLGSFLAQQKNKSNKNNELRGFSLEDFGKNNVTYSFVSHIGYKKSGNMLPYTNEERLTSSNVAICSYLASGQFYREAFFFQF</sequence>
<gene>
    <name evidence="1" type="ORF">FV139_12680</name>
</gene>
<dbReference type="RefSeq" id="WP_148068822.1">
    <property type="nucleotide sequence ID" value="NZ_VRZA01000004.1"/>
</dbReference>
<accession>A0A5C8ZYE6</accession>
<dbReference type="EMBL" id="VRZA01000004">
    <property type="protein sequence ID" value="TXS92819.1"/>
    <property type="molecule type" value="Genomic_DNA"/>
</dbReference>
<name>A0A5C8ZYE6_9GAMM</name>
<proteinExistence type="predicted"/>
<comment type="caution">
    <text evidence="1">The sequence shown here is derived from an EMBL/GenBank/DDBJ whole genome shotgun (WGS) entry which is preliminary data.</text>
</comment>
<keyword evidence="2" id="KW-1185">Reference proteome</keyword>
<evidence type="ECO:0000313" key="1">
    <source>
        <dbReference type="EMBL" id="TXS92819.1"/>
    </source>
</evidence>
<dbReference type="AlphaFoldDB" id="A0A5C8ZYE6"/>
<dbReference type="Proteomes" id="UP000321039">
    <property type="component" value="Unassembled WGS sequence"/>
</dbReference>
<evidence type="ECO:0000313" key="2">
    <source>
        <dbReference type="Proteomes" id="UP000321039"/>
    </source>
</evidence>
<organism evidence="1 2">
    <name type="scientific">Parahaliea maris</name>
    <dbReference type="NCBI Taxonomy" id="2716870"/>
    <lineage>
        <taxon>Bacteria</taxon>
        <taxon>Pseudomonadati</taxon>
        <taxon>Pseudomonadota</taxon>
        <taxon>Gammaproteobacteria</taxon>
        <taxon>Cellvibrionales</taxon>
        <taxon>Halieaceae</taxon>
        <taxon>Parahaliea</taxon>
    </lineage>
</organism>